<dbReference type="EMBL" id="LCPP01000039">
    <property type="protein sequence ID" value="KKU99009.1"/>
    <property type="molecule type" value="Genomic_DNA"/>
</dbReference>
<sequence length="85" mass="8871">SFVVGVGGDAVVESHNDIRADFNLDSGGGFRREQVGRSVVMGAEFGPLIGNFAKTGLWPSQRLDLETAGVGKNGVGPVHKFVNTA</sequence>
<name>A0A0G1UXN9_9BACT</name>
<gene>
    <name evidence="1" type="ORF">UY33_C0039G0013</name>
</gene>
<protein>
    <submittedName>
        <fullName evidence="1">Uncharacterized protein</fullName>
    </submittedName>
</protein>
<feature type="non-terminal residue" evidence="1">
    <location>
        <position position="1"/>
    </location>
</feature>
<proteinExistence type="predicted"/>
<comment type="caution">
    <text evidence="1">The sequence shown here is derived from an EMBL/GenBank/DDBJ whole genome shotgun (WGS) entry which is preliminary data.</text>
</comment>
<dbReference type="AlphaFoldDB" id="A0A0G1UXN9"/>
<dbReference type="Proteomes" id="UP000034637">
    <property type="component" value="Unassembled WGS sequence"/>
</dbReference>
<organism evidence="1 2">
    <name type="scientific">Candidatus Amesbacteria bacterium GW2011_GWA1_48_9</name>
    <dbReference type="NCBI Taxonomy" id="1618355"/>
    <lineage>
        <taxon>Bacteria</taxon>
        <taxon>Candidatus Amesiibacteriota</taxon>
    </lineage>
</organism>
<evidence type="ECO:0000313" key="1">
    <source>
        <dbReference type="EMBL" id="KKU99009.1"/>
    </source>
</evidence>
<accession>A0A0G1UXN9</accession>
<reference evidence="1 2" key="1">
    <citation type="journal article" date="2015" name="Nature">
        <title>rRNA introns, odd ribosomes, and small enigmatic genomes across a large radiation of phyla.</title>
        <authorList>
            <person name="Brown C.T."/>
            <person name="Hug L.A."/>
            <person name="Thomas B.C."/>
            <person name="Sharon I."/>
            <person name="Castelle C.J."/>
            <person name="Singh A."/>
            <person name="Wilkins M.J."/>
            <person name="Williams K.H."/>
            <person name="Banfield J.F."/>
        </authorList>
    </citation>
    <scope>NUCLEOTIDE SEQUENCE [LARGE SCALE GENOMIC DNA]</scope>
</reference>
<evidence type="ECO:0000313" key="2">
    <source>
        <dbReference type="Proteomes" id="UP000034637"/>
    </source>
</evidence>